<reference evidence="2 3" key="1">
    <citation type="journal article" date="2021" name="Hortic Res">
        <title>Chromosome-scale assembly of the Dendrobium chrysotoxum genome enhances the understanding of orchid evolution.</title>
        <authorList>
            <person name="Zhang Y."/>
            <person name="Zhang G.Q."/>
            <person name="Zhang D."/>
            <person name="Liu X.D."/>
            <person name="Xu X.Y."/>
            <person name="Sun W.H."/>
            <person name="Yu X."/>
            <person name="Zhu X."/>
            <person name="Wang Z.W."/>
            <person name="Zhao X."/>
            <person name="Zhong W.Y."/>
            <person name="Chen H."/>
            <person name="Yin W.L."/>
            <person name="Huang T."/>
            <person name="Niu S.C."/>
            <person name="Liu Z.J."/>
        </authorList>
    </citation>
    <scope>NUCLEOTIDE SEQUENCE [LARGE SCALE GENOMIC DNA]</scope>
    <source>
        <strain evidence="2">Lindl</strain>
    </source>
</reference>
<keyword evidence="1" id="KW-0812">Transmembrane</keyword>
<keyword evidence="3" id="KW-1185">Reference proteome</keyword>
<feature type="transmembrane region" description="Helical" evidence="1">
    <location>
        <begin position="7"/>
        <end position="26"/>
    </location>
</feature>
<keyword evidence="1" id="KW-0472">Membrane</keyword>
<dbReference type="AlphaFoldDB" id="A0AAV7HRZ5"/>
<evidence type="ECO:0000313" key="2">
    <source>
        <dbReference type="EMBL" id="KAH0470994.1"/>
    </source>
</evidence>
<comment type="caution">
    <text evidence="2">The sequence shown here is derived from an EMBL/GenBank/DDBJ whole genome shotgun (WGS) entry which is preliminary data.</text>
</comment>
<proteinExistence type="predicted"/>
<protein>
    <submittedName>
        <fullName evidence="2">Uncharacterized protein</fullName>
    </submittedName>
</protein>
<accession>A0AAV7HRZ5</accession>
<feature type="transmembrane region" description="Helical" evidence="1">
    <location>
        <begin position="60"/>
        <end position="81"/>
    </location>
</feature>
<organism evidence="2 3">
    <name type="scientific">Dendrobium chrysotoxum</name>
    <name type="common">Orchid</name>
    <dbReference type="NCBI Taxonomy" id="161865"/>
    <lineage>
        <taxon>Eukaryota</taxon>
        <taxon>Viridiplantae</taxon>
        <taxon>Streptophyta</taxon>
        <taxon>Embryophyta</taxon>
        <taxon>Tracheophyta</taxon>
        <taxon>Spermatophyta</taxon>
        <taxon>Magnoliopsida</taxon>
        <taxon>Liliopsida</taxon>
        <taxon>Asparagales</taxon>
        <taxon>Orchidaceae</taxon>
        <taxon>Epidendroideae</taxon>
        <taxon>Malaxideae</taxon>
        <taxon>Dendrobiinae</taxon>
        <taxon>Dendrobium</taxon>
    </lineage>
</organism>
<name>A0AAV7HRZ5_DENCH</name>
<dbReference type="EMBL" id="JAGFBR010000001">
    <property type="protein sequence ID" value="KAH0470994.1"/>
    <property type="molecule type" value="Genomic_DNA"/>
</dbReference>
<gene>
    <name evidence="2" type="ORF">IEQ34_000717</name>
</gene>
<dbReference type="Proteomes" id="UP000775213">
    <property type="component" value="Unassembled WGS sequence"/>
</dbReference>
<evidence type="ECO:0000313" key="3">
    <source>
        <dbReference type="Proteomes" id="UP000775213"/>
    </source>
</evidence>
<sequence>MSNIIIFVGKIIKLLFVSYMICTLAVELNPSSAGSSGPDKLRGGHISTGVTTTTTKGWCLFFINFLILFIDAYCWGTSSVLKNNLLKKLTKEEKDGCLRSEMKKRAKEEKEIEFDER</sequence>
<evidence type="ECO:0000256" key="1">
    <source>
        <dbReference type="SAM" id="Phobius"/>
    </source>
</evidence>
<keyword evidence="1" id="KW-1133">Transmembrane helix</keyword>